<dbReference type="PROSITE" id="PS00163">
    <property type="entry name" value="FUMARATE_LYASES"/>
    <property type="match status" value="1"/>
</dbReference>
<organism evidence="4 5">
    <name type="scientific">Brevibacterium linens</name>
    <dbReference type="NCBI Taxonomy" id="1703"/>
    <lineage>
        <taxon>Bacteria</taxon>
        <taxon>Bacillati</taxon>
        <taxon>Actinomycetota</taxon>
        <taxon>Actinomycetes</taxon>
        <taxon>Micrococcales</taxon>
        <taxon>Brevibacteriaceae</taxon>
        <taxon>Brevibacterium</taxon>
    </lineage>
</organism>
<dbReference type="PANTHER" id="PTHR43172:SF2">
    <property type="entry name" value="ADENYLOSUCCINATE LYASE C-TERMINAL DOMAIN-CONTAINING PROTEIN"/>
    <property type="match status" value="1"/>
</dbReference>
<reference evidence="5" key="1">
    <citation type="submission" date="2016-03" db="EMBL/GenBank/DDBJ databases">
        <authorList>
            <person name="Ploux O."/>
        </authorList>
    </citation>
    <scope>NUCLEOTIDE SEQUENCE [LARGE SCALE GENOMIC DNA]</scope>
    <source>
        <strain evidence="5">BS258</strain>
    </source>
</reference>
<dbReference type="GO" id="GO:0016829">
    <property type="term" value="F:lyase activity"/>
    <property type="evidence" value="ECO:0007669"/>
    <property type="project" value="UniProtKB-KW"/>
</dbReference>
<dbReference type="KEGG" id="bly:A2T55_04140"/>
<dbReference type="InterPro" id="IPR024083">
    <property type="entry name" value="Fumarase/histidase_N"/>
</dbReference>
<protein>
    <submittedName>
        <fullName evidence="4">3-carboxy-cis,cis-muconate cycloisomerase</fullName>
    </submittedName>
</protein>
<accession>A0A142NJX0</accession>
<dbReference type="Gene3D" id="1.20.200.10">
    <property type="entry name" value="Fumarase/aspartase (Central domain)"/>
    <property type="match status" value="1"/>
</dbReference>
<evidence type="ECO:0000313" key="4">
    <source>
        <dbReference type="EMBL" id="AMT93073.1"/>
    </source>
</evidence>
<dbReference type="InterPro" id="IPR000362">
    <property type="entry name" value="Fumarate_lyase_fam"/>
</dbReference>
<dbReference type="PANTHER" id="PTHR43172">
    <property type="entry name" value="ADENYLOSUCCINATE LYASE"/>
    <property type="match status" value="1"/>
</dbReference>
<dbReference type="AlphaFoldDB" id="A0A142NJX0"/>
<dbReference type="Proteomes" id="UP000075950">
    <property type="component" value="Chromosome"/>
</dbReference>
<evidence type="ECO:0000313" key="5">
    <source>
        <dbReference type="Proteomes" id="UP000075950"/>
    </source>
</evidence>
<feature type="domain" description="Fumarate lyase N-terminal" evidence="3">
    <location>
        <begin position="35"/>
        <end position="309"/>
    </location>
</feature>
<evidence type="ECO:0000256" key="1">
    <source>
        <dbReference type="ARBA" id="ARBA00023239"/>
    </source>
</evidence>
<dbReference type="InterPro" id="IPR008948">
    <property type="entry name" value="L-Aspartase-like"/>
</dbReference>
<gene>
    <name evidence="4" type="ORF">A2T55_04140</name>
</gene>
<dbReference type="PRINTS" id="PR00149">
    <property type="entry name" value="FUMRATELYASE"/>
</dbReference>
<evidence type="ECO:0000256" key="2">
    <source>
        <dbReference type="ARBA" id="ARBA00034772"/>
    </source>
</evidence>
<dbReference type="InterPro" id="IPR020557">
    <property type="entry name" value="Fumarate_lyase_CS"/>
</dbReference>
<dbReference type="RefSeq" id="WP_062861065.1">
    <property type="nucleotide sequence ID" value="NZ_CP014869.1"/>
</dbReference>
<name>A0A142NJX0_BRELN</name>
<dbReference type="Pfam" id="PF00206">
    <property type="entry name" value="Lyase_1"/>
    <property type="match status" value="1"/>
</dbReference>
<dbReference type="InterPro" id="IPR022761">
    <property type="entry name" value="Fumarate_lyase_N"/>
</dbReference>
<dbReference type="EMBL" id="CP014869">
    <property type="protein sequence ID" value="AMT93073.1"/>
    <property type="molecule type" value="Genomic_DNA"/>
</dbReference>
<proteinExistence type="inferred from homology"/>
<dbReference type="Gene3D" id="1.10.275.10">
    <property type="entry name" value="Fumarase/aspartase (N-terminal domain)"/>
    <property type="match status" value="1"/>
</dbReference>
<keyword evidence="1" id="KW-0456">Lyase</keyword>
<comment type="similarity">
    <text evidence="2">Belongs to the class-II fumarase/aspartase family.</text>
</comment>
<dbReference type="SUPFAM" id="SSF48557">
    <property type="entry name" value="L-aspartase-like"/>
    <property type="match status" value="1"/>
</dbReference>
<sequence length="456" mass="48335">MTDTAHTRFLFAPGDLRGSEAIDDAAFITAIGQVETAWIVAQGRVGLVSSEIRAEVAAAIDATIRTLTDDHTELESLGEAAEAGGNPLIPFLALVRSRLSPEASRCLHRGLTSQDVIDTAIGLLVSRVVRQMQARLEVIGASLVELSDAHATTLCLARTLTQPALPTTFGLKAAAWAAEVNEVQGQAPYVDYVQVGGAAGTRAAIRWFAGESTESLLREFHMQMVGPDAALTQIPVPWHTDRVRILSWGSHLAQCVTVGASIARDVLIGVRPEIGELSLASTGGSSTMPHKSNPTSAVLLHRNGMRVPGSLSTLTTAAAEAVEERSDGAWHAEWPALSELMTLAISSLIILDEMIAGLKVNADAMRTNLDAASPGIFGEKLGIVFGDRIDKDTRAAIIAPGSDPVAALRAEIGDEDGIEEFFTPESYLGEAEDIRRTILATIDSSGPQEPDLPPFD</sequence>
<evidence type="ECO:0000259" key="3">
    <source>
        <dbReference type="Pfam" id="PF00206"/>
    </source>
</evidence>